<dbReference type="Pfam" id="PF08808">
    <property type="entry name" value="RES"/>
    <property type="match status" value="1"/>
</dbReference>
<sequence length="178" mass="19661">MKWRLGVAGAAINGLFWRMLSPRWAYDPLSGSGAARAGGRWNEPDQPVLYVSETHAVAISEYQQDLPRPGTLTGYEVVADAILDVTDPAIREAIGIEEAFLRQPWKRDRDITGARPPCWDFARAAADHGWQGVRVPSVQTIGNNLVLWRWNVPDGATVRFIDPAGDLPRNQSSWSPGS</sequence>
<evidence type="ECO:0000259" key="1">
    <source>
        <dbReference type="SMART" id="SM00953"/>
    </source>
</evidence>
<accession>A0ABQ6A2D7</accession>
<evidence type="ECO:0000313" key="3">
    <source>
        <dbReference type="Proteomes" id="UP001156641"/>
    </source>
</evidence>
<gene>
    <name evidence="2" type="ORF">GCM10010909_12860</name>
</gene>
<protein>
    <recommendedName>
        <fullName evidence="1">RES domain-containing protein</fullName>
    </recommendedName>
</protein>
<dbReference type="Proteomes" id="UP001156641">
    <property type="component" value="Unassembled WGS sequence"/>
</dbReference>
<proteinExistence type="predicted"/>
<organism evidence="2 3">
    <name type="scientific">Acidocella aquatica</name>
    <dbReference type="NCBI Taxonomy" id="1922313"/>
    <lineage>
        <taxon>Bacteria</taxon>
        <taxon>Pseudomonadati</taxon>
        <taxon>Pseudomonadota</taxon>
        <taxon>Alphaproteobacteria</taxon>
        <taxon>Acetobacterales</taxon>
        <taxon>Acidocellaceae</taxon>
        <taxon>Acidocella</taxon>
    </lineage>
</organism>
<comment type="caution">
    <text evidence="2">The sequence shown here is derived from an EMBL/GenBank/DDBJ whole genome shotgun (WGS) entry which is preliminary data.</text>
</comment>
<dbReference type="EMBL" id="BSOS01000026">
    <property type="protein sequence ID" value="GLR66606.1"/>
    <property type="molecule type" value="Genomic_DNA"/>
</dbReference>
<dbReference type="SMART" id="SM00953">
    <property type="entry name" value="RES"/>
    <property type="match status" value="1"/>
</dbReference>
<keyword evidence="3" id="KW-1185">Reference proteome</keyword>
<name>A0ABQ6A2D7_9PROT</name>
<reference evidence="3" key="1">
    <citation type="journal article" date="2019" name="Int. J. Syst. Evol. Microbiol.">
        <title>The Global Catalogue of Microorganisms (GCM) 10K type strain sequencing project: providing services to taxonomists for standard genome sequencing and annotation.</title>
        <authorList>
            <consortium name="The Broad Institute Genomics Platform"/>
            <consortium name="The Broad Institute Genome Sequencing Center for Infectious Disease"/>
            <person name="Wu L."/>
            <person name="Ma J."/>
        </authorList>
    </citation>
    <scope>NUCLEOTIDE SEQUENCE [LARGE SCALE GENOMIC DNA]</scope>
    <source>
        <strain evidence="3">NBRC 112502</strain>
    </source>
</reference>
<feature type="domain" description="RES" evidence="1">
    <location>
        <begin position="28"/>
        <end position="159"/>
    </location>
</feature>
<dbReference type="InterPro" id="IPR014914">
    <property type="entry name" value="RES_dom"/>
</dbReference>
<evidence type="ECO:0000313" key="2">
    <source>
        <dbReference type="EMBL" id="GLR66606.1"/>
    </source>
</evidence>